<evidence type="ECO:0000259" key="2">
    <source>
        <dbReference type="PROSITE" id="PS50878"/>
    </source>
</evidence>
<dbReference type="CDD" id="cd01650">
    <property type="entry name" value="RT_nLTR_like"/>
    <property type="match status" value="1"/>
</dbReference>
<keyword evidence="4" id="KW-1185">Reference proteome</keyword>
<dbReference type="SUPFAM" id="SSF56672">
    <property type="entry name" value="DNA/RNA polymerases"/>
    <property type="match status" value="1"/>
</dbReference>
<dbReference type="PANTHER" id="PTHR33116:SF78">
    <property type="entry name" value="OS12G0587133 PROTEIN"/>
    <property type="match status" value="1"/>
</dbReference>
<dbReference type="InterPro" id="IPR036691">
    <property type="entry name" value="Endo/exonu/phosph_ase_sf"/>
</dbReference>
<dbReference type="SUPFAM" id="SSF56219">
    <property type="entry name" value="DNase I-like"/>
    <property type="match status" value="1"/>
</dbReference>
<dbReference type="Gene3D" id="3.10.10.10">
    <property type="entry name" value="HIV Type 1 Reverse Transcriptase, subunit A, domain 1"/>
    <property type="match status" value="1"/>
</dbReference>
<sequence length="1422" mass="158911">MFSLTSTVPRLFSLTTTLSSTTTDLSISITNVYAPADHSLTQFFISEMLSILPSITGPWLVCGDFNLIRYPHEKNNSNFDRALASAFNGMINDMDFFELPLSDRCFTWTNRRSPPTLARLDRAFFNEAWDSIFPNSVLSSRPRTTSDYFPLIIYASTTIPSSRRFFFENTWLLHPHFLLTTILAWTQGPTCDDAAGTIAARETRVISGEEESLRRDARAALEFSLRSQAAYWNQCGKFRAVREGDGNTRFFHAMASHRRRRNQIRSLMLDDGGIIVAHSDKVQALHAFYTDLLGRARDTHWAFDLDRLYRASRRVDGPSLVAPFSPAELKGRTPEKSSPAEKAGNSLREGEIDAIVTVIELDIISIAIIIISTIITAASTAGHLKDLVTENVEDGHIIFCEDASNIVSHPNKPKQASVPMLSVRIGDHCYYGLCDIGGSVSAIPYELYTEIMHEIDSCELEDIDVVIQLANRETISPIGIVRDVEVLCDCKKEKILTKFAGESYEFNFSKFTKTPYKADLPSDDFKMEQCASIVLVPNNPLQQHLEDSESEVFRKERDELEEIFLRQPILKHDLPVEDLGTTPPPKEDPVFDLKPLPDNLKYAHIDDKKIYPVIISSKLSEIEEERLLEILKKHRGAIGYTLDELKGISPSICQHAINMEDDAKPVVEPQRRLIPKMKEVVRNEVLRLLEAGIEVDRAKVEAIEKMPYPRDVKDRKGADNPVADNLSRLENIAYDHVPVNDSFPNEQLAVIKDMQRLADGFHAGIVDLARINRAHVVLLPKRDGVLPPSAFRPFSLQNCDMKIMCKTLTTRLERQIADVIDIDQSGFIAGRSISENFVYATEMVQCCYKRAAPTLVLKLDFAKAFDSIDWGSLRRVLLARGFPPLWCDWMDAIFHSLKSAVQLNGIPGRWINRKRGLRQGDPLSPYLFLLVADILQKLVQQDGMLQYPLIDELPPLVLQYADDTLIILRAVPGAADRLKGILDNFAAATGLVINFTKSTPVPMSVRRHAGFGNRGSGRALLLSPTGRLVLVNTVLDSFPTHAMAALMLPPSVIKALDALRRSFLWDAGERASGAKCLVAWDKVCRSKGKGGLGVRALAVQNSCLLVKLLHRLHANPDSPWAAWKWAEIGGRSIDVVTRAAPAGNHWTTLRNLIPLYRSISRVSVGDGRRASFWHDSWLPGGALAVSHHALYTHTTMPDATVVHVLLAGIDNALAPRFSTVVAHELELLHPLLDSVSIRDEADSRTLHRCAGPHNSLRAAELYRLYRFGGELSAHASFVWDGWAPSRVKFFAWLLVQSRIQTKDNLLRKTIVDVAEAGCTLCAASIETASHLLLHCPAAARLWDAVGVVVPAAAHINELHLIRAPRRVPAETASTFLLVLGCWHIWKQRNAKVFRGEDPCLPRLLKTCRDDAALWRGRLPTRL</sequence>
<dbReference type="EMBL" id="JAUUTY010000002">
    <property type="protein sequence ID" value="KAK1678260.1"/>
    <property type="molecule type" value="Genomic_DNA"/>
</dbReference>
<dbReference type="Pfam" id="PF13966">
    <property type="entry name" value="zf-RVT"/>
    <property type="match status" value="1"/>
</dbReference>
<organism evidence="3 4">
    <name type="scientific">Lolium multiflorum</name>
    <name type="common">Italian ryegrass</name>
    <name type="synonym">Lolium perenne subsp. multiflorum</name>
    <dbReference type="NCBI Taxonomy" id="4521"/>
    <lineage>
        <taxon>Eukaryota</taxon>
        <taxon>Viridiplantae</taxon>
        <taxon>Streptophyta</taxon>
        <taxon>Embryophyta</taxon>
        <taxon>Tracheophyta</taxon>
        <taxon>Spermatophyta</taxon>
        <taxon>Magnoliopsida</taxon>
        <taxon>Liliopsida</taxon>
        <taxon>Poales</taxon>
        <taxon>Poaceae</taxon>
        <taxon>BOP clade</taxon>
        <taxon>Pooideae</taxon>
        <taxon>Poodae</taxon>
        <taxon>Poeae</taxon>
        <taxon>Poeae Chloroplast Group 2 (Poeae type)</taxon>
        <taxon>Loliodinae</taxon>
        <taxon>Loliinae</taxon>
        <taxon>Lolium</taxon>
    </lineage>
</organism>
<dbReference type="Gene3D" id="3.60.10.10">
    <property type="entry name" value="Endonuclease/exonuclease/phosphatase"/>
    <property type="match status" value="1"/>
</dbReference>
<dbReference type="InterPro" id="IPR000477">
    <property type="entry name" value="RT_dom"/>
</dbReference>
<evidence type="ECO:0000313" key="4">
    <source>
        <dbReference type="Proteomes" id="UP001231189"/>
    </source>
</evidence>
<dbReference type="PROSITE" id="PS50878">
    <property type="entry name" value="RT_POL"/>
    <property type="match status" value="1"/>
</dbReference>
<accession>A0AAD8T8R1</accession>
<feature type="domain" description="Reverse transcriptase" evidence="2">
    <location>
        <begin position="760"/>
        <end position="1013"/>
    </location>
</feature>
<reference evidence="3" key="1">
    <citation type="submission" date="2023-07" db="EMBL/GenBank/DDBJ databases">
        <title>A chromosome-level genome assembly of Lolium multiflorum.</title>
        <authorList>
            <person name="Chen Y."/>
            <person name="Copetti D."/>
            <person name="Kolliker R."/>
            <person name="Studer B."/>
        </authorList>
    </citation>
    <scope>NUCLEOTIDE SEQUENCE</scope>
    <source>
        <strain evidence="3">02402/16</strain>
        <tissue evidence="3">Leaf</tissue>
    </source>
</reference>
<gene>
    <name evidence="3" type="ORF">QYE76_039108</name>
</gene>
<dbReference type="Pfam" id="PF00078">
    <property type="entry name" value="RVT_1"/>
    <property type="match status" value="1"/>
</dbReference>
<dbReference type="InterPro" id="IPR026960">
    <property type="entry name" value="RVT-Znf"/>
</dbReference>
<evidence type="ECO:0000313" key="3">
    <source>
        <dbReference type="EMBL" id="KAK1678260.1"/>
    </source>
</evidence>
<dbReference type="Proteomes" id="UP001231189">
    <property type="component" value="Unassembled WGS sequence"/>
</dbReference>
<protein>
    <recommendedName>
        <fullName evidence="2">Reverse transcriptase domain-containing protein</fullName>
    </recommendedName>
</protein>
<feature type="region of interest" description="Disordered" evidence="1">
    <location>
        <begin position="325"/>
        <end position="345"/>
    </location>
</feature>
<dbReference type="PANTHER" id="PTHR33116">
    <property type="entry name" value="REVERSE TRANSCRIPTASE ZINC-BINDING DOMAIN-CONTAINING PROTEIN-RELATED-RELATED"/>
    <property type="match status" value="1"/>
</dbReference>
<feature type="compositionally biased region" description="Basic and acidic residues" evidence="1">
    <location>
        <begin position="329"/>
        <end position="339"/>
    </location>
</feature>
<name>A0AAD8T8R1_LOLMU</name>
<dbReference type="InterPro" id="IPR043502">
    <property type="entry name" value="DNA/RNA_pol_sf"/>
</dbReference>
<proteinExistence type="predicted"/>
<comment type="caution">
    <text evidence="3">The sequence shown here is derived from an EMBL/GenBank/DDBJ whole genome shotgun (WGS) entry which is preliminary data.</text>
</comment>
<evidence type="ECO:0000256" key="1">
    <source>
        <dbReference type="SAM" id="MobiDB-lite"/>
    </source>
</evidence>